<evidence type="ECO:0000256" key="4">
    <source>
        <dbReference type="ARBA" id="ARBA00022505"/>
    </source>
</evidence>
<dbReference type="FunFam" id="3.40.228.10:FF:000003">
    <property type="entry name" value="Biotin sulfoxide reductase 2"/>
    <property type="match status" value="1"/>
</dbReference>
<dbReference type="InterPro" id="IPR006311">
    <property type="entry name" value="TAT_signal"/>
</dbReference>
<dbReference type="InterPro" id="IPR050612">
    <property type="entry name" value="Prok_Mopterin_Oxidored"/>
</dbReference>
<feature type="domain" description="Molybdopterin oxidoreductase N-terminal" evidence="12">
    <location>
        <begin position="57"/>
        <end position="97"/>
    </location>
</feature>
<feature type="domain" description="Molybdopterin dinucleotide-binding" evidence="11">
    <location>
        <begin position="682"/>
        <end position="801"/>
    </location>
</feature>
<dbReference type="RefSeq" id="WP_015875288.1">
    <property type="nucleotide sequence ID" value="NZ_CP021074.1"/>
</dbReference>
<comment type="similarity">
    <text evidence="2">Belongs to the prokaryotic molybdopterin-containing oxidoreductase family.</text>
</comment>
<dbReference type="CDD" id="cd02769">
    <property type="entry name" value="MopB_DMSOR-BSOR-TMAOR"/>
    <property type="match status" value="1"/>
</dbReference>
<dbReference type="GO" id="GO:0009061">
    <property type="term" value="P:anaerobic respiration"/>
    <property type="evidence" value="ECO:0007669"/>
    <property type="project" value="TreeGrafter"/>
</dbReference>
<dbReference type="PANTHER" id="PTHR43742:SF10">
    <property type="entry name" value="TRIMETHYLAMINE-N-OXIDE REDUCTASE 2"/>
    <property type="match status" value="1"/>
</dbReference>
<evidence type="ECO:0000256" key="8">
    <source>
        <dbReference type="ARBA" id="ARBA00023002"/>
    </source>
</evidence>
<dbReference type="NCBIfam" id="TIGR00509">
    <property type="entry name" value="bisC_fam"/>
    <property type="match status" value="1"/>
</dbReference>
<keyword evidence="16" id="KW-1185">Reference proteome</keyword>
<dbReference type="InterPro" id="IPR041954">
    <property type="entry name" value="CT_DMSOR/BSOR/TMAOR"/>
</dbReference>
<dbReference type="Gene3D" id="2.40.40.20">
    <property type="match status" value="1"/>
</dbReference>
<dbReference type="EMBL" id="CP065601">
    <property type="protein sequence ID" value="QPQ93844.1"/>
    <property type="molecule type" value="Genomic_DNA"/>
</dbReference>
<accession>A0AAP9Y4U5</accession>
<dbReference type="InterPro" id="IPR041460">
    <property type="entry name" value="Molybdopterin_N"/>
</dbReference>
<dbReference type="InterPro" id="IPR006658">
    <property type="entry name" value="BisC"/>
</dbReference>
<dbReference type="CDD" id="cd02793">
    <property type="entry name" value="MopB_CT_DMSOR-BSOR-TMAOR"/>
    <property type="match status" value="1"/>
</dbReference>
<keyword evidence="5 9" id="KW-0479">Metal-binding</keyword>
<dbReference type="Gene3D" id="3.40.228.10">
    <property type="entry name" value="Dimethylsulfoxide Reductase, domain 2"/>
    <property type="match status" value="1"/>
</dbReference>
<reference evidence="14" key="2">
    <citation type="submission" date="2022-06" db="EMBL/GenBank/DDBJ databases">
        <title>Draft genome sequence of Burkholderia glumae strain GR20004 isolated from rice panicle showing bacterial panicle blight.</title>
        <authorList>
            <person name="Choi S.Y."/>
            <person name="Lee Y.H."/>
        </authorList>
    </citation>
    <scope>NUCLEOTIDE SEQUENCE</scope>
    <source>
        <strain evidence="14">GR20004</strain>
    </source>
</reference>
<feature type="binding site" evidence="9">
    <location>
        <position position="782"/>
    </location>
    <ligand>
        <name>Mo-bis(molybdopterin guanine dinucleotide)</name>
        <dbReference type="ChEBI" id="CHEBI:60539"/>
    </ligand>
</feature>
<protein>
    <recommendedName>
        <fullName evidence="3">trimethylamine-N-oxide reductase</fullName>
        <ecNumber evidence="3">1.7.2.3</ecNumber>
    </recommendedName>
</protein>
<dbReference type="NCBIfam" id="NF011682">
    <property type="entry name" value="PRK15102.1"/>
    <property type="match status" value="1"/>
</dbReference>
<evidence type="ECO:0000259" key="10">
    <source>
        <dbReference type="Pfam" id="PF00384"/>
    </source>
</evidence>
<evidence type="ECO:0000256" key="5">
    <source>
        <dbReference type="ARBA" id="ARBA00022723"/>
    </source>
</evidence>
<name>A0AAP9Y4U5_BURGL</name>
<feature type="binding site" evidence="9">
    <location>
        <position position="163"/>
    </location>
    <ligand>
        <name>Mo-bis(molybdopterin guanine dinucleotide)</name>
        <dbReference type="ChEBI" id="CHEBI:60539"/>
    </ligand>
</feature>
<evidence type="ECO:0000313" key="13">
    <source>
        <dbReference type="EMBL" id="QPQ93844.1"/>
    </source>
</evidence>
<evidence type="ECO:0000256" key="6">
    <source>
        <dbReference type="ARBA" id="ARBA00022729"/>
    </source>
</evidence>
<dbReference type="PANTHER" id="PTHR43742">
    <property type="entry name" value="TRIMETHYLAMINE-N-OXIDE REDUCTASE"/>
    <property type="match status" value="1"/>
</dbReference>
<evidence type="ECO:0000313" key="14">
    <source>
        <dbReference type="EMBL" id="USS44940.1"/>
    </source>
</evidence>
<dbReference type="Pfam" id="PF00384">
    <property type="entry name" value="Molybdopterin"/>
    <property type="match status" value="1"/>
</dbReference>
<evidence type="ECO:0000313" key="16">
    <source>
        <dbReference type="Proteomes" id="UP001056386"/>
    </source>
</evidence>
<evidence type="ECO:0000256" key="2">
    <source>
        <dbReference type="ARBA" id="ARBA00010312"/>
    </source>
</evidence>
<proteinExistence type="inferred from homology"/>
<organism evidence="13 15">
    <name type="scientific">Burkholderia glumae</name>
    <name type="common">Pseudomonas glumae</name>
    <dbReference type="NCBI Taxonomy" id="337"/>
    <lineage>
        <taxon>Bacteria</taxon>
        <taxon>Pseudomonadati</taxon>
        <taxon>Pseudomonadota</taxon>
        <taxon>Betaproteobacteria</taxon>
        <taxon>Burkholderiales</taxon>
        <taxon>Burkholderiaceae</taxon>
        <taxon>Burkholderia</taxon>
    </lineage>
</organism>
<evidence type="ECO:0000256" key="9">
    <source>
        <dbReference type="PIRSR" id="PIRSR606658-1"/>
    </source>
</evidence>
<dbReference type="Gene3D" id="3.40.50.740">
    <property type="match status" value="1"/>
</dbReference>
<feature type="binding site" evidence="9">
    <location>
        <position position="554"/>
    </location>
    <ligand>
        <name>Mo-bis(molybdopterin guanine dinucleotide)</name>
        <dbReference type="ChEBI" id="CHEBI:60539"/>
    </ligand>
</feature>
<evidence type="ECO:0000256" key="7">
    <source>
        <dbReference type="ARBA" id="ARBA00022764"/>
    </source>
</evidence>
<dbReference type="EC" id="1.7.2.3" evidence="3"/>
<dbReference type="GO" id="GO:0050626">
    <property type="term" value="F:trimethylamine-N-oxide reductase (cytochrome c) activity"/>
    <property type="evidence" value="ECO:0007669"/>
    <property type="project" value="UniProtKB-EC"/>
</dbReference>
<dbReference type="InterPro" id="IPR006656">
    <property type="entry name" value="Mopterin_OxRdtase"/>
</dbReference>
<dbReference type="PROSITE" id="PS00490">
    <property type="entry name" value="MOLYBDOPTERIN_PROK_2"/>
    <property type="match status" value="1"/>
</dbReference>
<dbReference type="AlphaFoldDB" id="A0AAP9Y4U5"/>
<dbReference type="Pfam" id="PF01568">
    <property type="entry name" value="Molydop_binding"/>
    <property type="match status" value="1"/>
</dbReference>
<dbReference type="Pfam" id="PF18364">
    <property type="entry name" value="Molybdopterin_N"/>
    <property type="match status" value="1"/>
</dbReference>
<evidence type="ECO:0000256" key="1">
    <source>
        <dbReference type="ARBA" id="ARBA00004418"/>
    </source>
</evidence>
<dbReference type="InterPro" id="IPR006655">
    <property type="entry name" value="Mopterin_OxRdtase_prok_CS"/>
</dbReference>
<feature type="domain" description="Molybdopterin oxidoreductase" evidence="10">
    <location>
        <begin position="101"/>
        <end position="564"/>
    </location>
</feature>
<dbReference type="GeneID" id="45697641"/>
<dbReference type="SUPFAM" id="SSF50692">
    <property type="entry name" value="ADC-like"/>
    <property type="match status" value="1"/>
</dbReference>
<reference evidence="13 15" key="1">
    <citation type="submission" date="2020-12" db="EMBL/GenBank/DDBJ databases">
        <title>FDA dAtabase for Regulatory Grade micrObial Sequences (FDA-ARGOS): Supporting development and validation of Infectious Disease Dx tests.</title>
        <authorList>
            <person name="Minogue T."/>
            <person name="Wolcott M."/>
            <person name="Wasieloski L."/>
            <person name="Aguilar W."/>
            <person name="Moore D."/>
            <person name="Jaissle J."/>
            <person name="Tallon L."/>
            <person name="Sadzewicz L."/>
            <person name="Zhao X."/>
            <person name="Boylan J."/>
            <person name="Ott S."/>
            <person name="Bowen H."/>
            <person name="Vavikolanu K."/>
            <person name="Mehta A."/>
            <person name="Aluvathingal J."/>
            <person name="Nadendla S."/>
            <person name="Yan Y."/>
            <person name="Sichtig H."/>
        </authorList>
    </citation>
    <scope>NUCLEOTIDE SEQUENCE [LARGE SCALE GENOMIC DNA]</scope>
    <source>
        <strain evidence="13 15">FDAARGOS_949</strain>
    </source>
</reference>
<dbReference type="EMBL" id="CP099587">
    <property type="protein sequence ID" value="USS44940.1"/>
    <property type="molecule type" value="Genomic_DNA"/>
</dbReference>
<comment type="cofactor">
    <cofactor evidence="9">
        <name>Mo-bis(molybdopterin guanine dinucleotide)</name>
        <dbReference type="ChEBI" id="CHEBI:60539"/>
    </cofactor>
    <text evidence="9">Binds 1 molybdenum-bis(molybdopterin guanine dinucleotide) (Mo-bis-MGD) cofactor per subunit.</text>
</comment>
<comment type="subcellular location">
    <subcellularLocation>
        <location evidence="1">Periplasm</location>
    </subcellularLocation>
</comment>
<dbReference type="SUPFAM" id="SSF53706">
    <property type="entry name" value="Formate dehydrogenase/DMSO reductase, domains 1-3"/>
    <property type="match status" value="1"/>
</dbReference>
<dbReference type="FunFam" id="2.40.40.20:FF:000009">
    <property type="entry name" value="Biotin sulfoxide reductase 2"/>
    <property type="match status" value="1"/>
</dbReference>
<evidence type="ECO:0000259" key="11">
    <source>
        <dbReference type="Pfam" id="PF01568"/>
    </source>
</evidence>
<evidence type="ECO:0000259" key="12">
    <source>
        <dbReference type="Pfam" id="PF18364"/>
    </source>
</evidence>
<sequence length="825" mass="90883">MPKEPDSPLATGLSRRAFVKAAFATGLYGATAGFGLLEPCARAASAASSDDTRDVLTGSHWGAFRASVKNGLITGVKPWEGDPHPSHQLPGVIDSIYSPTRIRYPMVRRAWLEHGPGADVAGRGRGDFVRVSWDRALDLVANELRRVRGKYGAGGIYAGSYGWQSTGKLQPPRTLLARMMTVNGGFVGYSGDYSTGAAQVILPYVVGSIDVYEQPTVWPVVIDHTELMVFWGANPVSTNQIGWLVPDHAAYPAMEALRRKGTRVICIDPVRSETCRYFDAEWIAPRPQTDVAMMLGIAHTLYLEQRYDKAFLARYTTGFERFVPYLTGQSDQVPKDAEWASRICGVPAETIRGLARQFAAKRTMLAAGWSIQRQHHGEQAHWMLVTLASMLGQIGLPGGGYGFTYHYANGGSPAAKSPVLPGIDAGNARAVFKDAAARKIPVSRVVEMLNNPGKPFDFNGTRAIYPDVHLAYWAGGDPFAHHQDRNAMIAAWRKLDTFIVHDFQWTPTARHADIVLPAATPYERDDIEQIGDYSSTHILALHRVVPPLYEARSDYAIFAAICERLGTGKAFTEGRGEMDWIRLFYEAARVQARGMSMEMPVFEAFWNSNQALAFPIEAAARRFVRHQAFRDDPLLNALGTASGKIEIYSSAIERMHYDDCPPHPTWMEPIERLDGPGAKFPLHVVSPHPHSRLHSQLCGTMLRKTYTIRDREPCLMHPEDASARGIVDGDVIRVFNERGQILVGVKVTDTIRRGCLMIHEGGWFDPVEPGRPGSLCRYGDVNNLTVGIGTSRLAQGTCAHTAIADAEKFHGEPPVLDVFQAPEGA</sequence>
<feature type="binding site" evidence="9">
    <location>
        <position position="524"/>
    </location>
    <ligand>
        <name>Mo-bis(molybdopterin guanine dinucleotide)</name>
        <dbReference type="ChEBI" id="CHEBI:60539"/>
    </ligand>
</feature>
<evidence type="ECO:0000256" key="3">
    <source>
        <dbReference type="ARBA" id="ARBA00011885"/>
    </source>
</evidence>
<dbReference type="Proteomes" id="UP000594892">
    <property type="component" value="Chromosome 2"/>
</dbReference>
<dbReference type="PROSITE" id="PS00932">
    <property type="entry name" value="MOLYBDOPTERIN_PROK_3"/>
    <property type="match status" value="1"/>
</dbReference>
<keyword evidence="6" id="KW-0732">Signal</keyword>
<keyword evidence="8 13" id="KW-0560">Oxidoreductase</keyword>
<dbReference type="GO" id="GO:0030288">
    <property type="term" value="C:outer membrane-bounded periplasmic space"/>
    <property type="evidence" value="ECO:0007669"/>
    <property type="project" value="TreeGrafter"/>
</dbReference>
<gene>
    <name evidence="13" type="primary">torA</name>
    <name evidence="13" type="ORF">I6H06_16735</name>
    <name evidence="14" type="ORF">NFI99_25385</name>
</gene>
<keyword evidence="4 9" id="KW-0500">Molybdenum</keyword>
<dbReference type="GO" id="GO:0043546">
    <property type="term" value="F:molybdopterin cofactor binding"/>
    <property type="evidence" value="ECO:0007669"/>
    <property type="project" value="InterPro"/>
</dbReference>
<dbReference type="InterPro" id="IPR009010">
    <property type="entry name" value="Asp_de-COase-like_dom_sf"/>
</dbReference>
<keyword evidence="7" id="KW-0574">Periplasm</keyword>
<dbReference type="InterPro" id="IPR006657">
    <property type="entry name" value="MoPterin_dinucl-bd_dom"/>
</dbReference>
<dbReference type="PROSITE" id="PS51318">
    <property type="entry name" value="TAT"/>
    <property type="match status" value="1"/>
</dbReference>
<dbReference type="GO" id="GO:0009055">
    <property type="term" value="F:electron transfer activity"/>
    <property type="evidence" value="ECO:0007669"/>
    <property type="project" value="TreeGrafter"/>
</dbReference>
<dbReference type="GO" id="GO:0030151">
    <property type="term" value="F:molybdenum ion binding"/>
    <property type="evidence" value="ECO:0007669"/>
    <property type="project" value="TreeGrafter"/>
</dbReference>
<dbReference type="Proteomes" id="UP001056386">
    <property type="component" value="Chromosome 1"/>
</dbReference>
<feature type="binding site" evidence="9">
    <location>
        <position position="481"/>
    </location>
    <ligand>
        <name>Mo-bis(molybdopterin guanine dinucleotide)</name>
        <dbReference type="ChEBI" id="CHEBI:60539"/>
    </ligand>
</feature>
<feature type="binding site" evidence="9">
    <location>
        <position position="373"/>
    </location>
    <ligand>
        <name>Mo-bis(molybdopterin guanine dinucleotide)</name>
        <dbReference type="ChEBI" id="CHEBI:60539"/>
    </ligand>
</feature>
<dbReference type="Gene3D" id="3.90.55.10">
    <property type="entry name" value="Dimethylsulfoxide Reductase, domain 3"/>
    <property type="match status" value="1"/>
</dbReference>
<evidence type="ECO:0000313" key="15">
    <source>
        <dbReference type="Proteomes" id="UP000594892"/>
    </source>
</evidence>